<dbReference type="InterPro" id="IPR002560">
    <property type="entry name" value="Transposase_DDE"/>
</dbReference>
<dbReference type="Proteomes" id="UP000195141">
    <property type="component" value="Chromosome"/>
</dbReference>
<dbReference type="AlphaFoldDB" id="A0A242KAR5"/>
<evidence type="ECO:0000259" key="1">
    <source>
        <dbReference type="Pfam" id="PF01610"/>
    </source>
</evidence>
<keyword evidence="4" id="KW-1185">Reference proteome</keyword>
<dbReference type="PANTHER" id="PTHR33498:SF1">
    <property type="entry name" value="TRANSPOSASE FOR INSERTION SEQUENCE ELEMENT IS1557"/>
    <property type="match status" value="1"/>
</dbReference>
<organism evidence="2">
    <name type="scientific">Candidatus Enterococcus clewellii</name>
    <dbReference type="NCBI Taxonomy" id="1834193"/>
    <lineage>
        <taxon>Bacteria</taxon>
        <taxon>Bacillati</taxon>
        <taxon>Bacillota</taxon>
        <taxon>Bacilli</taxon>
        <taxon>Lactobacillales</taxon>
        <taxon>Enterococcaceae</taxon>
        <taxon>Enterococcus</taxon>
    </lineage>
</organism>
<reference evidence="2" key="1">
    <citation type="submission" date="2017-05" db="EMBL/GenBank/DDBJ databases">
        <title>The Genome Sequence of Enterococcus sp. 9E7_DIV0242.</title>
        <authorList>
            <consortium name="The Broad Institute Genomics Platform"/>
            <consortium name="The Broad Institute Genomic Center for Infectious Diseases"/>
            <person name="Earl A."/>
            <person name="Manson A."/>
            <person name="Schwartman J."/>
            <person name="Gilmore M."/>
            <person name="Abouelleil A."/>
            <person name="Cao P."/>
            <person name="Chapman S."/>
            <person name="Cusick C."/>
            <person name="Shea T."/>
            <person name="Young S."/>
            <person name="Neafsey D."/>
            <person name="Nusbaum C."/>
            <person name="Birren B."/>
        </authorList>
    </citation>
    <scope>NUCLEOTIDE SEQUENCE [LARGE SCALE GENOMIC DNA]</scope>
    <source>
        <strain evidence="2">9E7_DIV0242</strain>
    </source>
</reference>
<sequence length="443" mass="52515">MKSSKTTNHQKGCSSMDKNTRLLLGLTDKHLSFGENWLEYSHSKGVKAQVIKATLTYIPTHCRNCGIKNQGQIIKNGYHRTYTQLPVFNGRLTLLELKRSRFRCHECHATFHAQTELVEEHHHLSKQLCLQIMLDLKKNVSRKEIAQKHFVSDVTVLRLMEELATSYSPNWRFLPKILCIDEFKSMKSCEGAMSFICVNGETNKILEVLEDRRLTHLTRHFMRYTKEARENVKYLVMDMNASYDQLLKSVFPNAQLVTDRFHIVQQMNRALNQLRIKTMNAFRHSSPLEQKQYRRLKRYWKLLLKDSSELDSQHRPYHSLFKRPLTQTDIVDELLSYDSTLRIAYDTVQFLKYAFTHRDAKRFFEELDTLDPRLPFWFKKKLRFFKKHRQGITNAFSFSFSNGITEGLNNKIKVIKRVAYGYRNFYHFRSRIYIVQGLVFSQD</sequence>
<reference evidence="3" key="2">
    <citation type="submission" date="2017-05" db="EMBL/GenBank/DDBJ databases">
        <authorList>
            <consortium name="The Broad Institute Genomics Platform"/>
            <consortium name="The Broad Institute Genomic Center for Infectious Diseases"/>
            <person name="Earl A."/>
            <person name="Manson A."/>
            <person name="Schwartman J."/>
            <person name="Gilmore M."/>
            <person name="Abouelleil A."/>
            <person name="Cao P."/>
            <person name="Chapman S."/>
            <person name="Cusick C."/>
            <person name="Shea T."/>
            <person name="Young S."/>
            <person name="Neafsey D."/>
            <person name="Nusbaum C."/>
            <person name="Birren B."/>
        </authorList>
    </citation>
    <scope>NUCLEOTIDE SEQUENCE</scope>
    <source>
        <strain evidence="3">9E7_DIV0242</strain>
    </source>
</reference>
<dbReference type="NCBIfam" id="NF033550">
    <property type="entry name" value="transpos_ISL3"/>
    <property type="match status" value="1"/>
</dbReference>
<dbReference type="PANTHER" id="PTHR33498">
    <property type="entry name" value="TRANSPOSASE FOR INSERTION SEQUENCE ELEMENT IS1557"/>
    <property type="match status" value="1"/>
</dbReference>
<gene>
    <name evidence="3" type="ORF">A5888_000002</name>
    <name evidence="2" type="ORF">A5888_000054</name>
</gene>
<protein>
    <recommendedName>
        <fullName evidence="1">Transposase IS204/IS1001/IS1096/IS1165 DDE domain-containing protein</fullName>
    </recommendedName>
</protein>
<evidence type="ECO:0000313" key="3">
    <source>
        <dbReference type="EMBL" id="WYJ88285.1"/>
    </source>
</evidence>
<dbReference type="EMBL" id="CP147247">
    <property type="protein sequence ID" value="WYJ88285.1"/>
    <property type="molecule type" value="Genomic_DNA"/>
</dbReference>
<dbReference type="InterPro" id="IPR047951">
    <property type="entry name" value="Transpos_ISL3"/>
</dbReference>
<accession>A0A242KAR5</accession>
<feature type="domain" description="Transposase IS204/IS1001/IS1096/IS1165 DDE" evidence="1">
    <location>
        <begin position="178"/>
        <end position="432"/>
    </location>
</feature>
<proteinExistence type="predicted"/>
<evidence type="ECO:0000313" key="4">
    <source>
        <dbReference type="Proteomes" id="UP000195141"/>
    </source>
</evidence>
<evidence type="ECO:0000313" key="2">
    <source>
        <dbReference type="EMBL" id="OTP18242.1"/>
    </source>
</evidence>
<name>A0A242KAR5_9ENTE</name>
<dbReference type="Pfam" id="PF01610">
    <property type="entry name" value="DDE_Tnp_ISL3"/>
    <property type="match status" value="1"/>
</dbReference>
<dbReference type="EMBL" id="NGMM01000001">
    <property type="protein sequence ID" value="OTP18242.1"/>
    <property type="molecule type" value="Genomic_DNA"/>
</dbReference>
<reference evidence="3" key="3">
    <citation type="submission" date="2024-03" db="EMBL/GenBank/DDBJ databases">
        <title>The Genome Sequence of Enterococcus sp. DIV0242b.</title>
        <authorList>
            <consortium name="The Broad Institute Genomics Platform"/>
            <consortium name="The Broad Institute Microbial Omics Core"/>
            <consortium name="The Broad Institute Genomic Center for Infectious Diseases"/>
            <person name="Earl A."/>
            <person name="Manson A."/>
            <person name="Gilmore M."/>
            <person name="Schwartman J."/>
            <person name="Shea T."/>
            <person name="Abouelleil A."/>
            <person name="Cao P."/>
            <person name="Chapman S."/>
            <person name="Cusick C."/>
            <person name="Young S."/>
            <person name="Neafsey D."/>
            <person name="Nusbaum C."/>
            <person name="Birren B."/>
        </authorList>
    </citation>
    <scope>NUCLEOTIDE SEQUENCE</scope>
    <source>
        <strain evidence="3">9E7_DIV0242</strain>
    </source>
</reference>